<keyword evidence="2" id="KW-0539">Nucleus</keyword>
<dbReference type="PANTHER" id="PTHR31001:SF89">
    <property type="entry name" value="ZN(2)-C6 FUNGAL-TYPE DOMAIN-CONTAINING PROTEIN"/>
    <property type="match status" value="1"/>
</dbReference>
<dbReference type="InterPro" id="IPR036864">
    <property type="entry name" value="Zn2-C6_fun-type_DNA-bd_sf"/>
</dbReference>
<sequence length="522" mass="59241">MSWPRESGGGVFPSPWNRQFRESYFEQGQKNKFLATITPAVNNSEQESERMEHVFGNPSNSENVVTNETSEEHLKVNQKRRKRKVYRVVRVSCVNCRQSKQACDEFRPCARCIRLGLEEMCVDAPSSRPRPLSSQIPNPNDKLFSKVQIHKELDRLASLGSTLSSVDTGKYNSRSSDIRNNTAEISHLLSPLFSNGEHLRDSFISRYYSGEGSHLAAKCQESALNLGTEKLEDTVLEAVYELSKMITLWDQDLQSRERQLSTKEEIEDIAKSHSLFCYVLRVLNKFLQLWGIESFSDNGKRVQAILQSLQNLTSAKPDYILRMRSYLPTRKVKLTAEQQHEFLANIPMACLKMSLRIDDSFHKVDFANKEACDLFSASEEDLSILIGCKETLPIVLGGIDWIQKPMFLLRLLTENTLKRVQVYHLVTFDGSLFKCNVSCSVVLGDNWEPDSYIFLLQSAERLGQDPLAGSFLHRVVSHVKSERIQSNMDELTKGSQRSHEVFASGEASGNCYSVSSSTVLHM</sequence>
<reference evidence="6" key="1">
    <citation type="journal article" date="2013" name="Science">
        <title>Gene transfer from bacteria and archaea facilitated evolution of an extremophilic eukaryote.</title>
        <authorList>
            <person name="Schonknecht G."/>
            <person name="Chen W.H."/>
            <person name="Ternes C.M."/>
            <person name="Barbier G.G."/>
            <person name="Shrestha R.P."/>
            <person name="Stanke M."/>
            <person name="Brautigam A."/>
            <person name="Baker B.J."/>
            <person name="Banfield J.F."/>
            <person name="Garavito R.M."/>
            <person name="Carr K."/>
            <person name="Wilkerson C."/>
            <person name="Rensing S.A."/>
            <person name="Gagneul D."/>
            <person name="Dickenson N.E."/>
            <person name="Oesterhelt C."/>
            <person name="Lercher M.J."/>
            <person name="Weber A.P."/>
        </authorList>
    </citation>
    <scope>NUCLEOTIDE SEQUENCE [LARGE SCALE GENOMIC DNA]</scope>
    <source>
        <strain evidence="6">074W</strain>
    </source>
</reference>
<gene>
    <name evidence="5" type="ORF">Gasu_10900</name>
</gene>
<dbReference type="InterPro" id="IPR001138">
    <property type="entry name" value="Zn2Cys6_DnaBD"/>
</dbReference>
<dbReference type="SUPFAM" id="SSF57701">
    <property type="entry name" value="Zn2/Cys6 DNA-binding domain"/>
    <property type="match status" value="1"/>
</dbReference>
<dbReference type="SMART" id="SM00066">
    <property type="entry name" value="GAL4"/>
    <property type="match status" value="1"/>
</dbReference>
<name>M2W7B7_GALSU</name>
<feature type="compositionally biased region" description="Polar residues" evidence="3">
    <location>
        <begin position="57"/>
        <end position="68"/>
    </location>
</feature>
<proteinExistence type="predicted"/>
<dbReference type="OrthoDB" id="2538135at2759"/>
<organism evidence="5 6">
    <name type="scientific">Galdieria sulphuraria</name>
    <name type="common">Red alga</name>
    <dbReference type="NCBI Taxonomy" id="130081"/>
    <lineage>
        <taxon>Eukaryota</taxon>
        <taxon>Rhodophyta</taxon>
        <taxon>Bangiophyceae</taxon>
        <taxon>Galdieriales</taxon>
        <taxon>Galdieriaceae</taxon>
        <taxon>Galdieria</taxon>
    </lineage>
</organism>
<dbReference type="GeneID" id="17090338"/>
<evidence type="ECO:0000256" key="2">
    <source>
        <dbReference type="ARBA" id="ARBA00023242"/>
    </source>
</evidence>
<dbReference type="PROSITE" id="PS50048">
    <property type="entry name" value="ZN2_CY6_FUNGAL_2"/>
    <property type="match status" value="1"/>
</dbReference>
<dbReference type="PANTHER" id="PTHR31001">
    <property type="entry name" value="UNCHARACTERIZED TRANSCRIPTIONAL REGULATORY PROTEIN"/>
    <property type="match status" value="1"/>
</dbReference>
<dbReference type="Gene3D" id="4.10.240.10">
    <property type="entry name" value="Zn(2)-C6 fungal-type DNA-binding domain"/>
    <property type="match status" value="1"/>
</dbReference>
<dbReference type="AlphaFoldDB" id="M2W7B7"/>
<dbReference type="Gramene" id="EME31711">
    <property type="protein sequence ID" value="EME31711"/>
    <property type="gene ID" value="Gasu_10900"/>
</dbReference>
<evidence type="ECO:0000313" key="6">
    <source>
        <dbReference type="Proteomes" id="UP000030680"/>
    </source>
</evidence>
<dbReference type="GO" id="GO:0000981">
    <property type="term" value="F:DNA-binding transcription factor activity, RNA polymerase II-specific"/>
    <property type="evidence" value="ECO:0007669"/>
    <property type="project" value="InterPro"/>
</dbReference>
<dbReference type="RefSeq" id="XP_005708231.1">
    <property type="nucleotide sequence ID" value="XM_005708174.1"/>
</dbReference>
<dbReference type="KEGG" id="gsl:Gasu_10900"/>
<dbReference type="GO" id="GO:0008270">
    <property type="term" value="F:zinc ion binding"/>
    <property type="evidence" value="ECO:0007669"/>
    <property type="project" value="InterPro"/>
</dbReference>
<dbReference type="InterPro" id="IPR050613">
    <property type="entry name" value="Sec_Metabolite_Reg"/>
</dbReference>
<keyword evidence="6" id="KW-1185">Reference proteome</keyword>
<evidence type="ECO:0000259" key="4">
    <source>
        <dbReference type="PROSITE" id="PS50048"/>
    </source>
</evidence>
<dbReference type="GO" id="GO:0005634">
    <property type="term" value="C:nucleus"/>
    <property type="evidence" value="ECO:0007669"/>
    <property type="project" value="UniProtKB-SubCell"/>
</dbReference>
<comment type="subcellular location">
    <subcellularLocation>
        <location evidence="1">Nucleus</location>
    </subcellularLocation>
</comment>
<dbReference type="PROSITE" id="PS00463">
    <property type="entry name" value="ZN2_CY6_FUNGAL_1"/>
    <property type="match status" value="1"/>
</dbReference>
<evidence type="ECO:0000256" key="1">
    <source>
        <dbReference type="ARBA" id="ARBA00004123"/>
    </source>
</evidence>
<dbReference type="Pfam" id="PF00172">
    <property type="entry name" value="Zn_clus"/>
    <property type="match status" value="1"/>
</dbReference>
<feature type="domain" description="Zn(2)-C6 fungal-type" evidence="4">
    <location>
        <begin position="92"/>
        <end position="123"/>
    </location>
</feature>
<dbReference type="Proteomes" id="UP000030680">
    <property type="component" value="Unassembled WGS sequence"/>
</dbReference>
<dbReference type="CDD" id="cd00067">
    <property type="entry name" value="GAL4"/>
    <property type="match status" value="1"/>
</dbReference>
<evidence type="ECO:0000313" key="5">
    <source>
        <dbReference type="EMBL" id="EME31711.1"/>
    </source>
</evidence>
<evidence type="ECO:0000256" key="3">
    <source>
        <dbReference type="SAM" id="MobiDB-lite"/>
    </source>
</evidence>
<dbReference type="EMBL" id="KB454490">
    <property type="protein sequence ID" value="EME31711.1"/>
    <property type="molecule type" value="Genomic_DNA"/>
</dbReference>
<protein>
    <recommendedName>
        <fullName evidence="4">Zn(2)-C6 fungal-type domain-containing protein</fullName>
    </recommendedName>
</protein>
<accession>M2W7B7</accession>
<feature type="region of interest" description="Disordered" evidence="3">
    <location>
        <begin position="53"/>
        <end position="73"/>
    </location>
</feature>